<protein>
    <recommendedName>
        <fullName evidence="2">Pyridoxal phosphate homeostasis protein</fullName>
        <shortName evidence="2">PLP homeostasis protein</shortName>
    </recommendedName>
</protein>
<dbReference type="GO" id="GO:0030170">
    <property type="term" value="F:pyridoxal phosphate binding"/>
    <property type="evidence" value="ECO:0007669"/>
    <property type="project" value="UniProtKB-UniRule"/>
</dbReference>
<dbReference type="PANTHER" id="PTHR10146:SF14">
    <property type="entry name" value="PYRIDOXAL PHOSPHATE HOMEOSTASIS PROTEIN"/>
    <property type="match status" value="1"/>
</dbReference>
<dbReference type="EMBL" id="ML179043">
    <property type="protein sequence ID" value="THV06314.1"/>
    <property type="molecule type" value="Genomic_DNA"/>
</dbReference>
<dbReference type="InterPro" id="IPR001608">
    <property type="entry name" value="Ala_racemase_N"/>
</dbReference>
<dbReference type="PROSITE" id="PS01211">
    <property type="entry name" value="UPF0001"/>
    <property type="match status" value="1"/>
</dbReference>
<evidence type="ECO:0000256" key="2">
    <source>
        <dbReference type="HAMAP-Rule" id="MF_03225"/>
    </source>
</evidence>
<sequence length="311" mass="33749">MSDSSFPRASTERTQELRENLKEIRQRVQDASASVSSGTPTKLVAVSKYKPSSDIMVCYEDGQRDFGENYVQELVDKGKELPLEIRWHFIGTLQSNKAKILAAIPNLHTIQTLSSKKAATALNKALAASSSNNNARTSPLNVLIQINTSGEDAKSGLPPLSSSSLISNPNLVAESDLGKLAKHVILNCPHLHFQGLMTIGSLELSLTASETEKNADFERLKETRDLLQEWLRASASGEEEEFTGVQGGDNKAKWGSEEHGGNLVMSMGMSSDFEAALKAGSDIVRVGTGIFGQRKMKEEVKAERTQAMALA</sequence>
<gene>
    <name evidence="5" type="ORF">K435DRAFT_773290</name>
</gene>
<dbReference type="PANTHER" id="PTHR10146">
    <property type="entry name" value="PROLINE SYNTHETASE CO-TRANSCRIBED BACTERIAL HOMOLOG PROTEIN"/>
    <property type="match status" value="1"/>
</dbReference>
<evidence type="ECO:0000256" key="3">
    <source>
        <dbReference type="RuleBase" id="RU004514"/>
    </source>
</evidence>
<dbReference type="NCBIfam" id="TIGR00044">
    <property type="entry name" value="YggS family pyridoxal phosphate-dependent enzyme"/>
    <property type="match status" value="1"/>
</dbReference>
<dbReference type="Pfam" id="PF01168">
    <property type="entry name" value="Ala_racemase_N"/>
    <property type="match status" value="1"/>
</dbReference>
<comment type="similarity">
    <text evidence="2 3">Belongs to the pyridoxal phosphate-binding protein YggS/PROSC family.</text>
</comment>
<organism evidence="5 6">
    <name type="scientific">Dendrothele bispora (strain CBS 962.96)</name>
    <dbReference type="NCBI Taxonomy" id="1314807"/>
    <lineage>
        <taxon>Eukaryota</taxon>
        <taxon>Fungi</taxon>
        <taxon>Dikarya</taxon>
        <taxon>Basidiomycota</taxon>
        <taxon>Agaricomycotina</taxon>
        <taxon>Agaricomycetes</taxon>
        <taxon>Agaricomycetidae</taxon>
        <taxon>Agaricales</taxon>
        <taxon>Agaricales incertae sedis</taxon>
        <taxon>Dendrothele</taxon>
    </lineage>
</organism>
<dbReference type="InterPro" id="IPR011078">
    <property type="entry name" value="PyrdxlP_homeostasis"/>
</dbReference>
<evidence type="ECO:0000259" key="4">
    <source>
        <dbReference type="Pfam" id="PF01168"/>
    </source>
</evidence>
<feature type="domain" description="Alanine racemase N-terminal" evidence="4">
    <location>
        <begin position="20"/>
        <end position="229"/>
    </location>
</feature>
<dbReference type="HAMAP" id="MF_02087">
    <property type="entry name" value="PLP_homeostasis"/>
    <property type="match status" value="1"/>
</dbReference>
<name>A0A4S8MV70_DENBC</name>
<dbReference type="OrthoDB" id="10264196at2759"/>
<evidence type="ECO:0000313" key="5">
    <source>
        <dbReference type="EMBL" id="THV06314.1"/>
    </source>
</evidence>
<reference evidence="5 6" key="1">
    <citation type="journal article" date="2019" name="Nat. Ecol. Evol.">
        <title>Megaphylogeny resolves global patterns of mushroom evolution.</title>
        <authorList>
            <person name="Varga T."/>
            <person name="Krizsan K."/>
            <person name="Foldi C."/>
            <person name="Dima B."/>
            <person name="Sanchez-Garcia M."/>
            <person name="Sanchez-Ramirez S."/>
            <person name="Szollosi G.J."/>
            <person name="Szarkandi J.G."/>
            <person name="Papp V."/>
            <person name="Albert L."/>
            <person name="Andreopoulos W."/>
            <person name="Angelini C."/>
            <person name="Antonin V."/>
            <person name="Barry K.W."/>
            <person name="Bougher N.L."/>
            <person name="Buchanan P."/>
            <person name="Buyck B."/>
            <person name="Bense V."/>
            <person name="Catcheside P."/>
            <person name="Chovatia M."/>
            <person name="Cooper J."/>
            <person name="Damon W."/>
            <person name="Desjardin D."/>
            <person name="Finy P."/>
            <person name="Geml J."/>
            <person name="Haridas S."/>
            <person name="Hughes K."/>
            <person name="Justo A."/>
            <person name="Karasinski D."/>
            <person name="Kautmanova I."/>
            <person name="Kiss B."/>
            <person name="Kocsube S."/>
            <person name="Kotiranta H."/>
            <person name="LaButti K.M."/>
            <person name="Lechner B.E."/>
            <person name="Liimatainen K."/>
            <person name="Lipzen A."/>
            <person name="Lukacs Z."/>
            <person name="Mihaltcheva S."/>
            <person name="Morgado L.N."/>
            <person name="Niskanen T."/>
            <person name="Noordeloos M.E."/>
            <person name="Ohm R.A."/>
            <person name="Ortiz-Santana B."/>
            <person name="Ovrebo C."/>
            <person name="Racz N."/>
            <person name="Riley R."/>
            <person name="Savchenko A."/>
            <person name="Shiryaev A."/>
            <person name="Soop K."/>
            <person name="Spirin V."/>
            <person name="Szebenyi C."/>
            <person name="Tomsovsky M."/>
            <person name="Tulloss R.E."/>
            <person name="Uehling J."/>
            <person name="Grigoriev I.V."/>
            <person name="Vagvolgyi C."/>
            <person name="Papp T."/>
            <person name="Martin F.M."/>
            <person name="Miettinen O."/>
            <person name="Hibbett D.S."/>
            <person name="Nagy L.G."/>
        </authorList>
    </citation>
    <scope>NUCLEOTIDE SEQUENCE [LARGE SCALE GENOMIC DNA]</scope>
    <source>
        <strain evidence="5 6">CBS 962.96</strain>
    </source>
</reference>
<feature type="modified residue" description="N6-(pyridoxal phosphate)lysine" evidence="2">
    <location>
        <position position="48"/>
    </location>
</feature>
<dbReference type="Proteomes" id="UP000297245">
    <property type="component" value="Unassembled WGS sequence"/>
</dbReference>
<keyword evidence="6" id="KW-1185">Reference proteome</keyword>
<keyword evidence="1 2" id="KW-0663">Pyridoxal phosphate</keyword>
<dbReference type="AlphaFoldDB" id="A0A4S8MV70"/>
<dbReference type="SUPFAM" id="SSF51419">
    <property type="entry name" value="PLP-binding barrel"/>
    <property type="match status" value="1"/>
</dbReference>
<dbReference type="InterPro" id="IPR029066">
    <property type="entry name" value="PLP-binding_barrel"/>
</dbReference>
<dbReference type="CDD" id="cd06822">
    <property type="entry name" value="PLPDE_III_YBL036c_euk"/>
    <property type="match status" value="1"/>
</dbReference>
<comment type="function">
    <text evidence="2">Pyridoxal 5'-phosphate (PLP)-binding protein, which may be involved in intracellular homeostatic regulation of pyridoxal 5'-phosphate (PLP), the active form of vitamin B6.</text>
</comment>
<evidence type="ECO:0000256" key="1">
    <source>
        <dbReference type="ARBA" id="ARBA00022898"/>
    </source>
</evidence>
<evidence type="ECO:0000313" key="6">
    <source>
        <dbReference type="Proteomes" id="UP000297245"/>
    </source>
</evidence>
<accession>A0A4S8MV70</accession>
<proteinExistence type="inferred from homology"/>
<dbReference type="Gene3D" id="3.20.20.10">
    <property type="entry name" value="Alanine racemase"/>
    <property type="match status" value="1"/>
</dbReference>